<proteinExistence type="predicted"/>
<dbReference type="AlphaFoldDB" id="A0A9N9BKG5"/>
<dbReference type="PANTHER" id="PTHR12459">
    <property type="entry name" value="TRANSMEMBRANE PROTEIN 135-RELATED"/>
    <property type="match status" value="1"/>
</dbReference>
<dbReference type="EMBL" id="CAJVPJ010000990">
    <property type="protein sequence ID" value="CAG8569533.1"/>
    <property type="molecule type" value="Genomic_DNA"/>
</dbReference>
<keyword evidence="1" id="KW-0472">Membrane</keyword>
<feature type="transmembrane region" description="Helical" evidence="1">
    <location>
        <begin position="337"/>
        <end position="353"/>
    </location>
</feature>
<gene>
    <name evidence="2" type="ORF">POCULU_LOCUS5922</name>
</gene>
<keyword evidence="1" id="KW-1133">Transmembrane helix</keyword>
<dbReference type="OrthoDB" id="291792at2759"/>
<feature type="transmembrane region" description="Helical" evidence="1">
    <location>
        <begin position="268"/>
        <end position="288"/>
    </location>
</feature>
<comment type="caution">
    <text evidence="2">The sequence shown here is derived from an EMBL/GenBank/DDBJ whole genome shotgun (WGS) entry which is preliminary data.</text>
</comment>
<keyword evidence="1" id="KW-0812">Transmembrane</keyword>
<dbReference type="Proteomes" id="UP000789572">
    <property type="component" value="Unassembled WGS sequence"/>
</dbReference>
<evidence type="ECO:0000313" key="3">
    <source>
        <dbReference type="Proteomes" id="UP000789572"/>
    </source>
</evidence>
<sequence>MPPPHKEETESYINMQGSEDNEIIEKDDPRSYILGHSARGGLNFFLHLLLVFRKRQSSVLEAFRRGFFGTDAFRFGVVFGGFSFLWKLINNSMRLARGKEDHWNGLVAGSIAGLAIIAEKRERRITLAQQVFVRALQGAYNAGHAREYFNIPHGDSLLFMVTCGQVLYAYTLQPDTIPQDFLKFMIQTARVPAKALRFNRLNVRGQPLNTAELLDYAIKHKATPKALDVISKLPAHPLAIPCSLVHPRFDSCKYTIVERFYKVFKTILPVYAALNTVSMLVLGLKLFIKNPKHTTYKASFNTIRSSVFLAMFVTGYQTQVCLHRNLVKAGHKWHSKYFYWWWGFITSLSIFIEDRRRRVDLALYVLPKAAESWYKILYSKNWIFELNHYADVWFFSAATGVIMAFYQQEPEVLSHIVKSVLHNFVGKN</sequence>
<accession>A0A9N9BKG5</accession>
<dbReference type="InterPro" id="IPR026749">
    <property type="entry name" value="Tmem135"/>
</dbReference>
<evidence type="ECO:0000256" key="1">
    <source>
        <dbReference type="SAM" id="Phobius"/>
    </source>
</evidence>
<dbReference type="PANTHER" id="PTHR12459:SF6">
    <property type="entry name" value="GB|AAD46013.1"/>
    <property type="match status" value="1"/>
</dbReference>
<protein>
    <submittedName>
        <fullName evidence="2">4649_t:CDS:1</fullName>
    </submittedName>
</protein>
<evidence type="ECO:0000313" key="2">
    <source>
        <dbReference type="EMBL" id="CAG8569533.1"/>
    </source>
</evidence>
<keyword evidence="3" id="KW-1185">Reference proteome</keyword>
<organism evidence="2 3">
    <name type="scientific">Paraglomus occultum</name>
    <dbReference type="NCBI Taxonomy" id="144539"/>
    <lineage>
        <taxon>Eukaryota</taxon>
        <taxon>Fungi</taxon>
        <taxon>Fungi incertae sedis</taxon>
        <taxon>Mucoromycota</taxon>
        <taxon>Glomeromycotina</taxon>
        <taxon>Glomeromycetes</taxon>
        <taxon>Paraglomerales</taxon>
        <taxon>Paraglomeraceae</taxon>
        <taxon>Paraglomus</taxon>
    </lineage>
</organism>
<reference evidence="2" key="1">
    <citation type="submission" date="2021-06" db="EMBL/GenBank/DDBJ databases">
        <authorList>
            <person name="Kallberg Y."/>
            <person name="Tangrot J."/>
            <person name="Rosling A."/>
        </authorList>
    </citation>
    <scope>NUCLEOTIDE SEQUENCE</scope>
    <source>
        <strain evidence="2">IA702</strain>
    </source>
</reference>
<name>A0A9N9BKG5_9GLOM</name>
<dbReference type="Pfam" id="PF02466">
    <property type="entry name" value="Tim17"/>
    <property type="match status" value="1"/>
</dbReference>